<organism evidence="6 7">
    <name type="scientific">Pokkaliibacter plantistimulans</name>
    <dbReference type="NCBI Taxonomy" id="1635171"/>
    <lineage>
        <taxon>Bacteria</taxon>
        <taxon>Pseudomonadati</taxon>
        <taxon>Pseudomonadota</taxon>
        <taxon>Gammaproteobacteria</taxon>
        <taxon>Oceanospirillales</taxon>
        <taxon>Balneatrichaceae</taxon>
        <taxon>Pokkaliibacter</taxon>
    </lineage>
</organism>
<dbReference type="InterPro" id="IPR029046">
    <property type="entry name" value="LolA/LolB/LppX"/>
</dbReference>
<comment type="subunit">
    <text evidence="1">Monomer.</text>
</comment>
<keyword evidence="3 5" id="KW-0732">Signal</keyword>
<feature type="signal peptide" evidence="5">
    <location>
        <begin position="1"/>
        <end position="18"/>
    </location>
</feature>
<evidence type="ECO:0000313" key="7">
    <source>
        <dbReference type="Proteomes" id="UP000248090"/>
    </source>
</evidence>
<dbReference type="CDD" id="cd16325">
    <property type="entry name" value="LolA"/>
    <property type="match status" value="1"/>
</dbReference>
<keyword evidence="2" id="KW-0813">Transport</keyword>
<dbReference type="InterPro" id="IPR004564">
    <property type="entry name" value="OM_lipoprot_carrier_LolA-like"/>
</dbReference>
<evidence type="ECO:0000313" key="6">
    <source>
        <dbReference type="EMBL" id="PXF31041.1"/>
    </source>
</evidence>
<dbReference type="Gene3D" id="2.50.20.10">
    <property type="entry name" value="Lipoprotein localisation LolA/LolB/LppX"/>
    <property type="match status" value="1"/>
</dbReference>
<evidence type="ECO:0008006" key="8">
    <source>
        <dbReference type="Google" id="ProtNLM"/>
    </source>
</evidence>
<evidence type="ECO:0000256" key="4">
    <source>
        <dbReference type="ARBA" id="ARBA00022927"/>
    </source>
</evidence>
<dbReference type="EMBL" id="LAPT01000055">
    <property type="protein sequence ID" value="PXF31041.1"/>
    <property type="molecule type" value="Genomic_DNA"/>
</dbReference>
<keyword evidence="7" id="KW-1185">Reference proteome</keyword>
<feature type="chain" id="PRO_5045619118" description="Outer membrane lipoprotein carrier protein LolA" evidence="5">
    <location>
        <begin position="19"/>
        <end position="184"/>
    </location>
</feature>
<dbReference type="Proteomes" id="UP000248090">
    <property type="component" value="Unassembled WGS sequence"/>
</dbReference>
<reference evidence="6 7" key="1">
    <citation type="submission" date="2015-03" db="EMBL/GenBank/DDBJ databases">
        <authorList>
            <person name="Krishnan R."/>
            <person name="Midha S."/>
            <person name="Patil P.B."/>
            <person name="Rameshkumar N."/>
        </authorList>
    </citation>
    <scope>NUCLEOTIDE SEQUENCE [LARGE SCALE GENOMIC DNA]</scope>
    <source>
        <strain evidence="6 7">L1E11</strain>
    </source>
</reference>
<gene>
    <name evidence="6" type="ORF">WH50_12110</name>
</gene>
<proteinExistence type="predicted"/>
<dbReference type="SUPFAM" id="SSF89392">
    <property type="entry name" value="Prokaryotic lipoproteins and lipoprotein localization factors"/>
    <property type="match status" value="1"/>
</dbReference>
<comment type="caution">
    <text evidence="6">The sequence shown here is derived from an EMBL/GenBank/DDBJ whole genome shotgun (WGS) entry which is preliminary data.</text>
</comment>
<dbReference type="Pfam" id="PF03548">
    <property type="entry name" value="LolA"/>
    <property type="match status" value="1"/>
</dbReference>
<protein>
    <recommendedName>
        <fullName evidence="8">Outer membrane lipoprotein carrier protein LolA</fullName>
    </recommendedName>
</protein>
<keyword evidence="4" id="KW-0653">Protein transport</keyword>
<evidence type="ECO:0000256" key="3">
    <source>
        <dbReference type="ARBA" id="ARBA00022729"/>
    </source>
</evidence>
<evidence type="ECO:0000256" key="2">
    <source>
        <dbReference type="ARBA" id="ARBA00022448"/>
    </source>
</evidence>
<evidence type="ECO:0000256" key="1">
    <source>
        <dbReference type="ARBA" id="ARBA00011245"/>
    </source>
</evidence>
<accession>A0ABX5M0F3</accession>
<evidence type="ECO:0000256" key="5">
    <source>
        <dbReference type="SAM" id="SignalP"/>
    </source>
</evidence>
<sequence length="184" mass="20603">MRYFWLLLLSLSPLLAQALTFTDLSRLTQTPATLSGQFQQHKYLQALDTTIDSNGQFSYRRDKEIRWQTLAPVADLLVMTPQGLSGSNTAAAMAGNTDSNPTLALVGTLFFAVMSADWQVLQQHFSLTGSEQGKEWKATLIPLDDDIRLAVQRIELQGDAYLHHLELYEVSGDQVRIEFTDLTP</sequence>
<name>A0ABX5M0F3_9GAMM</name>